<evidence type="ECO:0000313" key="1">
    <source>
        <dbReference type="EMBL" id="KAF8901517.1"/>
    </source>
</evidence>
<evidence type="ECO:0000313" key="2">
    <source>
        <dbReference type="Proteomes" id="UP000724874"/>
    </source>
</evidence>
<sequence>MSHFGCKPGYLRKLKNITIGCRIASGDGIIVPMGISGILSPPTSPSAIQGIEITIDWIDCRIGSEESRLTATAEPAWDILDQTLSRLSTFPDLCRVSLNLKLGYGWSTSPGLPNPPDRIVTVKDHLERLAGRLLPLTSKLLTVKTHINVLVYKSRYASNSAYY</sequence>
<keyword evidence="2" id="KW-1185">Reference proteome</keyword>
<dbReference type="OrthoDB" id="2745898at2759"/>
<protein>
    <submittedName>
        <fullName evidence="1">Uncharacterized protein</fullName>
    </submittedName>
</protein>
<comment type="caution">
    <text evidence="1">The sequence shown here is derived from an EMBL/GenBank/DDBJ whole genome shotgun (WGS) entry which is preliminary data.</text>
</comment>
<dbReference type="Proteomes" id="UP000724874">
    <property type="component" value="Unassembled WGS sequence"/>
</dbReference>
<name>A0A9P5NQB4_GYMJU</name>
<reference evidence="1" key="1">
    <citation type="submission" date="2020-11" db="EMBL/GenBank/DDBJ databases">
        <authorList>
            <consortium name="DOE Joint Genome Institute"/>
            <person name="Ahrendt S."/>
            <person name="Riley R."/>
            <person name="Andreopoulos W."/>
            <person name="LaButti K."/>
            <person name="Pangilinan J."/>
            <person name="Ruiz-duenas F.J."/>
            <person name="Barrasa J.M."/>
            <person name="Sanchez-Garcia M."/>
            <person name="Camarero S."/>
            <person name="Miyauchi S."/>
            <person name="Serrano A."/>
            <person name="Linde D."/>
            <person name="Babiker R."/>
            <person name="Drula E."/>
            <person name="Ayuso-Fernandez I."/>
            <person name="Pacheco R."/>
            <person name="Padilla G."/>
            <person name="Ferreira P."/>
            <person name="Barriuso J."/>
            <person name="Kellner H."/>
            <person name="Castanera R."/>
            <person name="Alfaro M."/>
            <person name="Ramirez L."/>
            <person name="Pisabarro A.G."/>
            <person name="Kuo A."/>
            <person name="Tritt A."/>
            <person name="Lipzen A."/>
            <person name="He G."/>
            <person name="Yan M."/>
            <person name="Ng V."/>
            <person name="Cullen D."/>
            <person name="Martin F."/>
            <person name="Rosso M.-N."/>
            <person name="Henrissat B."/>
            <person name="Hibbett D."/>
            <person name="Martinez A.T."/>
            <person name="Grigoriev I.V."/>
        </authorList>
    </citation>
    <scope>NUCLEOTIDE SEQUENCE</scope>
    <source>
        <strain evidence="1">AH 44721</strain>
    </source>
</reference>
<dbReference type="EMBL" id="JADNYJ010000041">
    <property type="protein sequence ID" value="KAF8901517.1"/>
    <property type="molecule type" value="Genomic_DNA"/>
</dbReference>
<gene>
    <name evidence="1" type="ORF">CPB84DRAFT_1777514</name>
</gene>
<dbReference type="AlphaFoldDB" id="A0A9P5NQB4"/>
<organism evidence="1 2">
    <name type="scientific">Gymnopilus junonius</name>
    <name type="common">Spectacular rustgill mushroom</name>
    <name type="synonym">Gymnopilus spectabilis subsp. junonius</name>
    <dbReference type="NCBI Taxonomy" id="109634"/>
    <lineage>
        <taxon>Eukaryota</taxon>
        <taxon>Fungi</taxon>
        <taxon>Dikarya</taxon>
        <taxon>Basidiomycota</taxon>
        <taxon>Agaricomycotina</taxon>
        <taxon>Agaricomycetes</taxon>
        <taxon>Agaricomycetidae</taxon>
        <taxon>Agaricales</taxon>
        <taxon>Agaricineae</taxon>
        <taxon>Hymenogastraceae</taxon>
        <taxon>Gymnopilus</taxon>
    </lineage>
</organism>
<proteinExistence type="predicted"/>
<accession>A0A9P5NQB4</accession>